<proteinExistence type="predicted"/>
<comment type="caution">
    <text evidence="2">The sequence shown here is derived from an EMBL/GenBank/DDBJ whole genome shotgun (WGS) entry which is preliminary data.</text>
</comment>
<feature type="transmembrane region" description="Helical" evidence="1">
    <location>
        <begin position="187"/>
        <end position="208"/>
    </location>
</feature>
<dbReference type="EMBL" id="BOPG01000061">
    <property type="protein sequence ID" value="GIJ60869.1"/>
    <property type="molecule type" value="Genomic_DNA"/>
</dbReference>
<evidence type="ECO:0000256" key="1">
    <source>
        <dbReference type="SAM" id="Phobius"/>
    </source>
</evidence>
<feature type="transmembrane region" description="Helical" evidence="1">
    <location>
        <begin position="7"/>
        <end position="30"/>
    </location>
</feature>
<feature type="transmembrane region" description="Helical" evidence="1">
    <location>
        <begin position="228"/>
        <end position="250"/>
    </location>
</feature>
<organism evidence="2 3">
    <name type="scientific">Virgisporangium aurantiacum</name>
    <dbReference type="NCBI Taxonomy" id="175570"/>
    <lineage>
        <taxon>Bacteria</taxon>
        <taxon>Bacillati</taxon>
        <taxon>Actinomycetota</taxon>
        <taxon>Actinomycetes</taxon>
        <taxon>Micromonosporales</taxon>
        <taxon>Micromonosporaceae</taxon>
        <taxon>Virgisporangium</taxon>
    </lineage>
</organism>
<feature type="transmembrane region" description="Helical" evidence="1">
    <location>
        <begin position="74"/>
        <end position="93"/>
    </location>
</feature>
<protein>
    <recommendedName>
        <fullName evidence="4">DUF3995 domain-containing protein</fullName>
    </recommendedName>
</protein>
<feature type="transmembrane region" description="Helical" evidence="1">
    <location>
        <begin position="315"/>
        <end position="333"/>
    </location>
</feature>
<dbReference type="Proteomes" id="UP000612585">
    <property type="component" value="Unassembled WGS sequence"/>
</dbReference>
<dbReference type="RefSeq" id="WP_204005520.1">
    <property type="nucleotide sequence ID" value="NZ_BOPG01000061.1"/>
</dbReference>
<feature type="transmembrane region" description="Helical" evidence="1">
    <location>
        <begin position="50"/>
        <end position="67"/>
    </location>
</feature>
<dbReference type="AlphaFoldDB" id="A0A8J3ZBE0"/>
<gene>
    <name evidence="2" type="ORF">Vau01_083850</name>
</gene>
<evidence type="ECO:0008006" key="4">
    <source>
        <dbReference type="Google" id="ProtNLM"/>
    </source>
</evidence>
<sequence length="352" mass="38081">MYRITAAFSLLYGLAGLFWTFGGAGFPFGVEHDPGARWASLLENARPGTTGPAIAVVGLFGAVLAIVMKRIDDAHRMLATTAWTLAFTLTVVIPDYRPLLAVVRAPMLLAGAPFGWPEDVGLSDYPRLFLPWPVANQLLLMLGGLLWAATALAYQRRVRGACGGCGRTASTSEEETRAAALRWGRRAVAVAVAVPVFYALTRWAFALGIPLGVSREGLQKEARESPGIWLAGAMLATMGAGGAVLTLGLVQRWGEVYPRWIPFLRGKPVRPRTAIVPASLVAILVTSAGLMYLRLLILGQFEIEAQTWGLYVPELFWPLWGAALGGAALAYHVRRRGPCPHCERPALIRTIR</sequence>
<keyword evidence="1" id="KW-1133">Transmembrane helix</keyword>
<keyword evidence="1" id="KW-0812">Transmembrane</keyword>
<accession>A0A8J3ZBE0</accession>
<keyword evidence="3" id="KW-1185">Reference proteome</keyword>
<evidence type="ECO:0000313" key="3">
    <source>
        <dbReference type="Proteomes" id="UP000612585"/>
    </source>
</evidence>
<feature type="transmembrane region" description="Helical" evidence="1">
    <location>
        <begin position="134"/>
        <end position="154"/>
    </location>
</feature>
<name>A0A8J3ZBE0_9ACTN</name>
<evidence type="ECO:0000313" key="2">
    <source>
        <dbReference type="EMBL" id="GIJ60869.1"/>
    </source>
</evidence>
<feature type="transmembrane region" description="Helical" evidence="1">
    <location>
        <begin position="274"/>
        <end position="295"/>
    </location>
</feature>
<reference evidence="2" key="1">
    <citation type="submission" date="2021-01" db="EMBL/GenBank/DDBJ databases">
        <title>Whole genome shotgun sequence of Virgisporangium aurantiacum NBRC 16421.</title>
        <authorList>
            <person name="Komaki H."/>
            <person name="Tamura T."/>
        </authorList>
    </citation>
    <scope>NUCLEOTIDE SEQUENCE</scope>
    <source>
        <strain evidence="2">NBRC 16421</strain>
    </source>
</reference>
<keyword evidence="1" id="KW-0472">Membrane</keyword>